<reference evidence="2 3" key="1">
    <citation type="submission" date="2015-01" db="EMBL/GenBank/DDBJ databases">
        <title>The Genome Sequence of Cryptococcus gattii Ram5.</title>
        <authorList>
            <consortium name="The Broad Institute Genomics Platform"/>
            <person name="Cuomo C."/>
            <person name="Litvintseva A."/>
            <person name="Chen Y."/>
            <person name="Heitman J."/>
            <person name="Sun S."/>
            <person name="Springer D."/>
            <person name="Dromer F."/>
            <person name="Young S."/>
            <person name="Zeng Q."/>
            <person name="Gargeya S."/>
            <person name="Abouelleil A."/>
            <person name="Alvarado L."/>
            <person name="Chapman S.B."/>
            <person name="Gainer-Dewar J."/>
            <person name="Goldberg J."/>
            <person name="Griggs A."/>
            <person name="Gujja S."/>
            <person name="Hansen M."/>
            <person name="Howarth C."/>
            <person name="Imamovic A."/>
            <person name="Larimer J."/>
            <person name="Murphy C."/>
            <person name="Naylor J."/>
            <person name="Pearson M."/>
            <person name="Priest M."/>
            <person name="Roberts A."/>
            <person name="Saif S."/>
            <person name="Shea T."/>
            <person name="Sykes S."/>
            <person name="Wortman J."/>
            <person name="Nusbaum C."/>
            <person name="Birren B."/>
        </authorList>
    </citation>
    <scope>NUCLEOTIDE SEQUENCE [LARGE SCALE GENOMIC DNA]</scope>
    <source>
        <strain evidence="2 3">Ram5</strain>
    </source>
</reference>
<dbReference type="OrthoDB" id="2575869at2759"/>
<dbReference type="AlphaFoldDB" id="A0A0D0V229"/>
<evidence type="ECO:0000256" key="1">
    <source>
        <dbReference type="SAM" id="MobiDB-lite"/>
    </source>
</evidence>
<sequence length="159" mass="17178">MAASKRPFADPGPSNKEYPPPSQSDFSDSETEVDSDKETVASSFGNAEKEKIAPAPLRYPLRTMEAKKTDDTDSDVSGDDYSTDTTAIESDTKSESWKNRSKVSSRKPICPPSPKLRTKKQRARSYTIHIFSDLQYGRAVAEIAPGAGKAHGHGGVGNG</sequence>
<dbReference type="HOGENOM" id="CLU_1660674_0_0_1"/>
<protein>
    <submittedName>
        <fullName evidence="2">Uncharacterized protein</fullName>
    </submittedName>
</protein>
<evidence type="ECO:0000313" key="2">
    <source>
        <dbReference type="EMBL" id="KIR41471.1"/>
    </source>
</evidence>
<evidence type="ECO:0000313" key="3">
    <source>
        <dbReference type="Proteomes" id="UP000053392"/>
    </source>
</evidence>
<proteinExistence type="predicted"/>
<feature type="region of interest" description="Disordered" evidence="1">
    <location>
        <begin position="1"/>
        <end position="124"/>
    </location>
</feature>
<gene>
    <name evidence="2" type="ORF">I313_02600</name>
</gene>
<feature type="compositionally biased region" description="Acidic residues" evidence="1">
    <location>
        <begin position="72"/>
        <end position="82"/>
    </location>
</feature>
<dbReference type="Proteomes" id="UP000053392">
    <property type="component" value="Unassembled WGS sequence"/>
</dbReference>
<name>A0A0D0V229_9TREE</name>
<keyword evidence="3" id="KW-1185">Reference proteome</keyword>
<dbReference type="EMBL" id="KN847900">
    <property type="protein sequence ID" value="KIR41471.1"/>
    <property type="molecule type" value="Genomic_DNA"/>
</dbReference>
<accession>A0A0D0V229</accession>
<organism evidence="2 3">
    <name type="scientific">Cryptococcus deuterogattii Ram5</name>
    <dbReference type="NCBI Taxonomy" id="1296110"/>
    <lineage>
        <taxon>Eukaryota</taxon>
        <taxon>Fungi</taxon>
        <taxon>Dikarya</taxon>
        <taxon>Basidiomycota</taxon>
        <taxon>Agaricomycotina</taxon>
        <taxon>Tremellomycetes</taxon>
        <taxon>Tremellales</taxon>
        <taxon>Cryptococcaceae</taxon>
        <taxon>Cryptococcus</taxon>
        <taxon>Cryptococcus gattii species complex</taxon>
    </lineage>
</organism>